<feature type="domain" description="VTT" evidence="10">
    <location>
        <begin position="284"/>
        <end position="402"/>
    </location>
</feature>
<feature type="transmembrane region" description="Helical" evidence="9">
    <location>
        <begin position="422"/>
        <end position="443"/>
    </location>
</feature>
<dbReference type="Pfam" id="PF20147">
    <property type="entry name" value="Crinkler"/>
    <property type="match status" value="1"/>
</dbReference>
<evidence type="ECO:0000256" key="9">
    <source>
        <dbReference type="SAM" id="Phobius"/>
    </source>
</evidence>
<gene>
    <name evidence="12" type="ORF">PHYSODRAFT_249521</name>
</gene>
<evidence type="ECO:0000256" key="4">
    <source>
        <dbReference type="ARBA" id="ARBA00022475"/>
    </source>
</evidence>
<dbReference type="RefSeq" id="XP_009525319.1">
    <property type="nucleotide sequence ID" value="XM_009527024.1"/>
</dbReference>
<feature type="transmembrane region" description="Helical" evidence="9">
    <location>
        <begin position="227"/>
        <end position="251"/>
    </location>
</feature>
<evidence type="ECO:0000256" key="2">
    <source>
        <dbReference type="ARBA" id="ARBA00004613"/>
    </source>
</evidence>
<dbReference type="PANTHER" id="PTHR12677:SF59">
    <property type="entry name" value="GOLGI APPARATUS MEMBRANE PROTEIN TVP38-RELATED"/>
    <property type="match status" value="1"/>
</dbReference>
<evidence type="ECO:0000256" key="3">
    <source>
        <dbReference type="ARBA" id="ARBA00004651"/>
    </source>
</evidence>
<comment type="subcellular location">
    <subcellularLocation>
        <location evidence="3">Cell membrane</location>
        <topology evidence="3">Multi-pass membrane protein</topology>
    </subcellularLocation>
    <subcellularLocation>
        <location evidence="1">Host cell</location>
    </subcellularLocation>
    <subcellularLocation>
        <location evidence="2">Secreted</location>
    </subcellularLocation>
</comment>
<proteinExistence type="predicted"/>
<evidence type="ECO:0000259" key="11">
    <source>
        <dbReference type="Pfam" id="PF20147"/>
    </source>
</evidence>
<dbReference type="InterPro" id="IPR015414">
    <property type="entry name" value="TMEM64"/>
</dbReference>
<dbReference type="PANTHER" id="PTHR12677">
    <property type="entry name" value="GOLGI APPARATUS MEMBRANE PROTEIN TVP38-RELATED"/>
    <property type="match status" value="1"/>
</dbReference>
<evidence type="ECO:0000256" key="8">
    <source>
        <dbReference type="ARBA" id="ARBA00023136"/>
    </source>
</evidence>
<evidence type="ECO:0000256" key="7">
    <source>
        <dbReference type="ARBA" id="ARBA00022989"/>
    </source>
</evidence>
<evidence type="ECO:0000256" key="5">
    <source>
        <dbReference type="ARBA" id="ARBA00022525"/>
    </source>
</evidence>
<dbReference type="GO" id="GO:0043657">
    <property type="term" value="C:host cell"/>
    <property type="evidence" value="ECO:0007669"/>
    <property type="project" value="UniProtKB-SubCell"/>
</dbReference>
<accession>G4Z9H0</accession>
<evidence type="ECO:0000256" key="1">
    <source>
        <dbReference type="ARBA" id="ARBA00004340"/>
    </source>
</evidence>
<evidence type="ECO:0000259" key="10">
    <source>
        <dbReference type="Pfam" id="PF09335"/>
    </source>
</evidence>
<sequence length="495" mass="53551">MVALLNYWVVGEADAGCIIIEKWTTVALLKDAIKAKHPIGIQCDAADLQLFLAKTTEGSWQTVNGVVSGVSDTSGMIKLKIGSVPLRAYGLSEKDMQVEVSDAELVAGNGPVHVLVKMPQQPQPTLTQPLAVETPSSLNSYKLEQAVTQLCAAHKSTFIGANFNYRDDAWPIALADNEKSEFGRQYIQRWPEAVLAPQGIGRMSPSVVNYSAVDSVDRYVARPKWHLWLRLAALGLLVTSAVLLLSLLPVHEYLMAVTAWVEAHLVLGTLAFILVFWVAVPLCLPATALEMVAGSLFGVPHAVLVITVGKTGGSTLAFLLGRAMGKEMIGGYLRTKFPTFRAFSEVLNSPSWKPVLLYQLSSIPNIVKIYSLAITHVSVARFAVSSAIGNVPHAVLWAYIGEQATDIAAILTGETKMTTSRMVMVVTGVSLTVLAITCLVVYTKRQLRELQKRECRSSSEEGLLLSIEIDASTPASAKSSSQCVRPSTPTQHVWA</sequence>
<keyword evidence="8 9" id="KW-0472">Membrane</keyword>
<evidence type="ECO:0000256" key="6">
    <source>
        <dbReference type="ARBA" id="ARBA00022692"/>
    </source>
</evidence>
<keyword evidence="13" id="KW-1185">Reference proteome</keyword>
<dbReference type="GO" id="GO:0005886">
    <property type="term" value="C:plasma membrane"/>
    <property type="evidence" value="ECO:0007669"/>
    <property type="project" value="UniProtKB-SubCell"/>
</dbReference>
<keyword evidence="5" id="KW-0964">Secreted</keyword>
<reference evidence="12 13" key="1">
    <citation type="journal article" date="2006" name="Science">
        <title>Phytophthora genome sequences uncover evolutionary origins and mechanisms of pathogenesis.</title>
        <authorList>
            <person name="Tyler B.M."/>
            <person name="Tripathy S."/>
            <person name="Zhang X."/>
            <person name="Dehal P."/>
            <person name="Jiang R.H."/>
            <person name="Aerts A."/>
            <person name="Arredondo F.D."/>
            <person name="Baxter L."/>
            <person name="Bensasson D."/>
            <person name="Beynon J.L."/>
            <person name="Chapman J."/>
            <person name="Damasceno C.M."/>
            <person name="Dorrance A.E."/>
            <person name="Dou D."/>
            <person name="Dickerman A.W."/>
            <person name="Dubchak I.L."/>
            <person name="Garbelotto M."/>
            <person name="Gijzen M."/>
            <person name="Gordon S.G."/>
            <person name="Govers F."/>
            <person name="Grunwald N.J."/>
            <person name="Huang W."/>
            <person name="Ivors K.L."/>
            <person name="Jones R.W."/>
            <person name="Kamoun S."/>
            <person name="Krampis K."/>
            <person name="Lamour K.H."/>
            <person name="Lee M.K."/>
            <person name="McDonald W.H."/>
            <person name="Medina M."/>
            <person name="Meijer H.J."/>
            <person name="Nordberg E.K."/>
            <person name="Maclean D.J."/>
            <person name="Ospina-Giraldo M.D."/>
            <person name="Morris P.F."/>
            <person name="Phuntumart V."/>
            <person name="Putnam N.H."/>
            <person name="Rash S."/>
            <person name="Rose J.K."/>
            <person name="Sakihama Y."/>
            <person name="Salamov A.A."/>
            <person name="Savidor A."/>
            <person name="Scheuring C.F."/>
            <person name="Smith B.M."/>
            <person name="Sobral B.W."/>
            <person name="Terry A."/>
            <person name="Torto-Alalibo T.A."/>
            <person name="Win J."/>
            <person name="Xu Z."/>
            <person name="Zhang H."/>
            <person name="Grigoriev I.V."/>
            <person name="Rokhsar D.S."/>
            <person name="Boore J.L."/>
        </authorList>
    </citation>
    <scope>NUCLEOTIDE SEQUENCE [LARGE SCALE GENOMIC DNA]</scope>
    <source>
        <strain evidence="12 13">P6497</strain>
    </source>
</reference>
<evidence type="ECO:0000313" key="12">
    <source>
        <dbReference type="EMBL" id="EGZ22602.1"/>
    </source>
</evidence>
<dbReference type="EMBL" id="JH159153">
    <property type="protein sequence ID" value="EGZ22602.1"/>
    <property type="molecule type" value="Genomic_DNA"/>
</dbReference>
<keyword evidence="7 9" id="KW-1133">Transmembrane helix</keyword>
<dbReference type="KEGG" id="psoj:PHYSODRAFT_249521"/>
<dbReference type="AlphaFoldDB" id="G4Z9H0"/>
<dbReference type="Pfam" id="PF09335">
    <property type="entry name" value="VTT_dom"/>
    <property type="match status" value="1"/>
</dbReference>
<keyword evidence="6 9" id="KW-0812">Transmembrane</keyword>
<dbReference type="GeneID" id="20637936"/>
<dbReference type="InterPro" id="IPR032816">
    <property type="entry name" value="VTT_dom"/>
</dbReference>
<dbReference type="STRING" id="1094619.G4Z9H0"/>
<name>G4Z9H0_PHYSP</name>
<feature type="transmembrane region" description="Helical" evidence="9">
    <location>
        <begin position="263"/>
        <end position="284"/>
    </location>
</feature>
<dbReference type="Proteomes" id="UP000002640">
    <property type="component" value="Unassembled WGS sequence"/>
</dbReference>
<dbReference type="GO" id="GO:0005576">
    <property type="term" value="C:extracellular region"/>
    <property type="evidence" value="ECO:0007669"/>
    <property type="project" value="UniProtKB-SubCell"/>
</dbReference>
<organism evidence="12 13">
    <name type="scientific">Phytophthora sojae (strain P6497)</name>
    <name type="common">Soybean stem and root rot agent</name>
    <name type="synonym">Phytophthora megasperma f. sp. glycines</name>
    <dbReference type="NCBI Taxonomy" id="1094619"/>
    <lineage>
        <taxon>Eukaryota</taxon>
        <taxon>Sar</taxon>
        <taxon>Stramenopiles</taxon>
        <taxon>Oomycota</taxon>
        <taxon>Peronosporomycetes</taxon>
        <taxon>Peronosporales</taxon>
        <taxon>Peronosporaceae</taxon>
        <taxon>Phytophthora</taxon>
    </lineage>
</organism>
<evidence type="ECO:0000313" key="13">
    <source>
        <dbReference type="Proteomes" id="UP000002640"/>
    </source>
</evidence>
<dbReference type="InParanoid" id="G4Z9H0"/>
<keyword evidence="4" id="KW-1003">Cell membrane</keyword>
<feature type="transmembrane region" description="Helical" evidence="9">
    <location>
        <begin position="296"/>
        <end position="320"/>
    </location>
</feature>
<protein>
    <submittedName>
        <fullName evidence="12">Uncharacterized protein</fullName>
    </submittedName>
</protein>
<dbReference type="InterPro" id="IPR045379">
    <property type="entry name" value="Crinkler_N"/>
</dbReference>
<feature type="domain" description="Crinkler effector protein N-terminal" evidence="11">
    <location>
        <begin position="5"/>
        <end position="117"/>
    </location>
</feature>